<dbReference type="AlphaFoldDB" id="A0A0K8RKB1"/>
<dbReference type="GO" id="GO:0006508">
    <property type="term" value="P:proteolysis"/>
    <property type="evidence" value="ECO:0007669"/>
    <property type="project" value="InterPro"/>
</dbReference>
<dbReference type="Gene3D" id="1.10.1380.10">
    <property type="entry name" value="Neutral endopeptidase , domain2"/>
    <property type="match status" value="1"/>
</dbReference>
<evidence type="ECO:0000256" key="1">
    <source>
        <dbReference type="SAM" id="MobiDB-lite"/>
    </source>
</evidence>
<dbReference type="InterPro" id="IPR008753">
    <property type="entry name" value="Peptidase_M13_N"/>
</dbReference>
<evidence type="ECO:0000259" key="2">
    <source>
        <dbReference type="Pfam" id="PF05649"/>
    </source>
</evidence>
<proteinExistence type="evidence at transcript level"/>
<feature type="domain" description="Peptidase M13 N-terminal" evidence="2">
    <location>
        <begin position="19"/>
        <end position="173"/>
    </location>
</feature>
<evidence type="ECO:0000313" key="3">
    <source>
        <dbReference type="EMBL" id="JAA71530.1"/>
    </source>
</evidence>
<dbReference type="Pfam" id="PF05649">
    <property type="entry name" value="Peptidase_M13_N"/>
    <property type="match status" value="1"/>
</dbReference>
<name>A0A0K8RKB1_IXORI</name>
<protein>
    <submittedName>
        <fullName evidence="3">Putative peptidase family m13 includes neprilysin</fullName>
    </submittedName>
</protein>
<dbReference type="SUPFAM" id="SSF55486">
    <property type="entry name" value="Metalloproteases ('zincins'), catalytic domain"/>
    <property type="match status" value="1"/>
</dbReference>
<sequence>MKWPRKSMTFLSNMTEIASQAESLNKTIAMAYQLCMKEDSSHPAEEIKRLRDTLKRFGILEWPMMTGSNKTINWQEIYRKIRIEADMSFIFSVNLNPNLTNTSVRAIDIDVSGFVPTLDQIYNAQNKNDSAVEAYEDFIKQTVILFSEKKAINVTTKIAQDIFEFEVNLTKEFYKSLEFEEPDFPENTSLLEDYYNYRDEFSSTMESELGYGGNPGRNAFASRFHALAKLQARSEESASPPEKGPEPSTKLKDIDGKLKSLLTDIFKDASVNLSGRRGGECIQSRIP</sequence>
<reference evidence="3" key="1">
    <citation type="submission" date="2012-12" db="EMBL/GenBank/DDBJ databases">
        <title>Identification and characterization of a phenylalanine ammonia-lyase gene family in Isatis indigotica Fort.</title>
        <authorList>
            <person name="Liu Q."/>
            <person name="Chen J."/>
            <person name="Zhou X."/>
            <person name="Di P."/>
            <person name="Xiao Y."/>
            <person name="Xuan H."/>
            <person name="Zhang L."/>
            <person name="Chen W."/>
        </authorList>
    </citation>
    <scope>NUCLEOTIDE SEQUENCE</scope>
    <source>
        <tissue evidence="3">Salivary gland</tissue>
    </source>
</reference>
<dbReference type="InterPro" id="IPR042089">
    <property type="entry name" value="Peptidase_M13_dom_2"/>
</dbReference>
<organism evidence="3">
    <name type="scientific">Ixodes ricinus</name>
    <name type="common">Common tick</name>
    <name type="synonym">Acarus ricinus</name>
    <dbReference type="NCBI Taxonomy" id="34613"/>
    <lineage>
        <taxon>Eukaryota</taxon>
        <taxon>Metazoa</taxon>
        <taxon>Ecdysozoa</taxon>
        <taxon>Arthropoda</taxon>
        <taxon>Chelicerata</taxon>
        <taxon>Arachnida</taxon>
        <taxon>Acari</taxon>
        <taxon>Parasitiformes</taxon>
        <taxon>Ixodida</taxon>
        <taxon>Ixodoidea</taxon>
        <taxon>Ixodidae</taxon>
        <taxon>Ixodinae</taxon>
        <taxon>Ixodes</taxon>
    </lineage>
</organism>
<feature type="region of interest" description="Disordered" evidence="1">
    <location>
        <begin position="232"/>
        <end position="253"/>
    </location>
</feature>
<accession>A0A0K8RKB1</accession>
<dbReference type="EMBL" id="GADI01002278">
    <property type="protein sequence ID" value="JAA71530.1"/>
    <property type="molecule type" value="mRNA"/>
</dbReference>
<feature type="compositionally biased region" description="Basic and acidic residues" evidence="1">
    <location>
        <begin position="243"/>
        <end position="253"/>
    </location>
</feature>